<dbReference type="PIRSF" id="PIRSF000185">
    <property type="entry name" value="Glu_DH"/>
    <property type="match status" value="1"/>
</dbReference>
<evidence type="ECO:0000259" key="8">
    <source>
        <dbReference type="SMART" id="SM00839"/>
    </source>
</evidence>
<accession>A0A8J3A8L5</accession>
<dbReference type="SUPFAM" id="SSF53223">
    <property type="entry name" value="Aminoacid dehydrogenase-like, N-terminal domain"/>
    <property type="match status" value="1"/>
</dbReference>
<keyword evidence="10" id="KW-1185">Reference proteome</keyword>
<evidence type="ECO:0000256" key="7">
    <source>
        <dbReference type="RuleBase" id="RU004417"/>
    </source>
</evidence>
<dbReference type="EMBL" id="BMHA01000007">
    <property type="protein sequence ID" value="GGI07017.1"/>
    <property type="molecule type" value="Genomic_DNA"/>
</dbReference>
<dbReference type="Pfam" id="PF02812">
    <property type="entry name" value="ELFV_dehydrog_N"/>
    <property type="match status" value="1"/>
</dbReference>
<keyword evidence="2 3" id="KW-0560">Oxidoreductase</keyword>
<dbReference type="Proteomes" id="UP000650511">
    <property type="component" value="Unassembled WGS sequence"/>
</dbReference>
<dbReference type="GO" id="GO:0006538">
    <property type="term" value="P:L-glutamate catabolic process"/>
    <property type="evidence" value="ECO:0007669"/>
    <property type="project" value="TreeGrafter"/>
</dbReference>
<dbReference type="InterPro" id="IPR006096">
    <property type="entry name" value="Glu/Leu/Phe/Val/Trp_DH_C"/>
</dbReference>
<dbReference type="Gene3D" id="3.40.50.720">
    <property type="entry name" value="NAD(P)-binding Rossmann-like Domain"/>
    <property type="match status" value="1"/>
</dbReference>
<dbReference type="AlphaFoldDB" id="A0A8J3A8L5"/>
<dbReference type="InterPro" id="IPR006097">
    <property type="entry name" value="Glu/Leu/Phe/Val/Trp_DH_dimer"/>
</dbReference>
<feature type="active site" description="Proton donor" evidence="4">
    <location>
        <position position="108"/>
    </location>
</feature>
<name>A0A8J3A8L5_9ACTN</name>
<evidence type="ECO:0000256" key="5">
    <source>
        <dbReference type="PIRSR" id="PIRSR000185-2"/>
    </source>
</evidence>
<evidence type="ECO:0000256" key="2">
    <source>
        <dbReference type="ARBA" id="ARBA00023002"/>
    </source>
</evidence>
<dbReference type="PRINTS" id="PR00082">
    <property type="entry name" value="GLFDHDRGNASE"/>
</dbReference>
<gene>
    <name evidence="9" type="primary">gdhA</name>
    <name evidence="9" type="ORF">GCM10011354_21990</name>
</gene>
<dbReference type="PROSITE" id="PS00074">
    <property type="entry name" value="GLFV_DEHYDROGENASE"/>
    <property type="match status" value="1"/>
</dbReference>
<dbReference type="GO" id="GO:0000166">
    <property type="term" value="F:nucleotide binding"/>
    <property type="evidence" value="ECO:0007669"/>
    <property type="project" value="UniProtKB-KW"/>
</dbReference>
<dbReference type="InterPro" id="IPR014362">
    <property type="entry name" value="Glu_DH"/>
</dbReference>
<dbReference type="InterPro" id="IPR033524">
    <property type="entry name" value="Glu/Leu/Phe/Val_DH_AS"/>
</dbReference>
<evidence type="ECO:0000256" key="6">
    <source>
        <dbReference type="PIRSR" id="PIRSR000185-3"/>
    </source>
</evidence>
<comment type="similarity">
    <text evidence="1 3 7">Belongs to the Glu/Leu/Phe/Val dehydrogenases family.</text>
</comment>
<dbReference type="GO" id="GO:0004352">
    <property type="term" value="F:glutamate dehydrogenase (NAD+) activity"/>
    <property type="evidence" value="ECO:0007669"/>
    <property type="project" value="TreeGrafter"/>
</dbReference>
<keyword evidence="5" id="KW-0547">Nucleotide-binding</keyword>
<evidence type="ECO:0000256" key="4">
    <source>
        <dbReference type="PIRSR" id="PIRSR000185-1"/>
    </source>
</evidence>
<reference evidence="9" key="2">
    <citation type="submission" date="2020-09" db="EMBL/GenBank/DDBJ databases">
        <authorList>
            <person name="Sun Q."/>
            <person name="Zhou Y."/>
        </authorList>
    </citation>
    <scope>NUCLEOTIDE SEQUENCE</scope>
    <source>
        <strain evidence="9">CGMCC 1.14988</strain>
    </source>
</reference>
<dbReference type="InterPro" id="IPR006095">
    <property type="entry name" value="Glu/Leu/Phe/Val/Trp_DH"/>
</dbReference>
<organism evidence="9 10">
    <name type="scientific">Egicoccus halophilus</name>
    <dbReference type="NCBI Taxonomy" id="1670830"/>
    <lineage>
        <taxon>Bacteria</taxon>
        <taxon>Bacillati</taxon>
        <taxon>Actinomycetota</taxon>
        <taxon>Nitriliruptoria</taxon>
        <taxon>Egicoccales</taxon>
        <taxon>Egicoccaceae</taxon>
        <taxon>Egicoccus</taxon>
    </lineage>
</organism>
<feature type="binding site" evidence="5">
    <location>
        <position position="72"/>
    </location>
    <ligand>
        <name>substrate</name>
    </ligand>
</feature>
<keyword evidence="5" id="KW-0520">NAD</keyword>
<evidence type="ECO:0000313" key="9">
    <source>
        <dbReference type="EMBL" id="GGI07017.1"/>
    </source>
</evidence>
<feature type="binding site" evidence="5">
    <location>
        <position position="96"/>
    </location>
    <ligand>
        <name>substrate</name>
    </ligand>
</feature>
<proteinExistence type="inferred from homology"/>
<comment type="caution">
    <text evidence="9">The sequence shown here is derived from an EMBL/GenBank/DDBJ whole genome shotgun (WGS) entry which is preliminary data.</text>
</comment>
<feature type="site" description="Important for catalysis" evidence="6">
    <location>
        <position position="148"/>
    </location>
</feature>
<protein>
    <recommendedName>
        <fullName evidence="3">Glutamate dehydrogenase</fullName>
    </recommendedName>
</protein>
<dbReference type="CDD" id="cd01076">
    <property type="entry name" value="NAD_bind_1_Glu_DH"/>
    <property type="match status" value="1"/>
</dbReference>
<feature type="binding site" evidence="5">
    <location>
        <position position="223"/>
    </location>
    <ligand>
        <name>NAD(+)</name>
        <dbReference type="ChEBI" id="CHEBI:57540"/>
    </ligand>
</feature>
<evidence type="ECO:0000313" key="10">
    <source>
        <dbReference type="Proteomes" id="UP000650511"/>
    </source>
</evidence>
<feature type="domain" description="Glutamate/phenylalanine/leucine/valine/L-tryptophan dehydrogenase C-terminal" evidence="8">
    <location>
        <begin position="184"/>
        <end position="425"/>
    </location>
</feature>
<dbReference type="FunFam" id="3.40.50.10860:FF:000003">
    <property type="entry name" value="Glutamate dehydrogenase"/>
    <property type="match status" value="1"/>
</dbReference>
<sequence>MHATTSMTPFEAVNHFFQRAAAIDRLSDEAIDVLSGTFRELRVQIAVRCESGSRNVFYGYRVQHNAARGPYKGGIRFHPDADLEEVRALASLMTWKTALVDVPFGGAKGGVQVDPIKLSTVDLERITRRYTEQIGHIIGPTRDIPAPDMNTNAQTMSWILDQYGRRYGHTLGIVTGKPVVLGGSLGREQATGRGTVVVLDEAVRDLGLGVPSEVSVAIQGFGNVGSWAAVTAAERGYRVVAVSDVGGGIHAPGGLDIEAVRVHLAEHGTVADLPGTEPISNDELLELDVDVLIPAALGEVVTHDNADRIRARIVVEGANHPVTPAADEMLAERGVVVVPDILANAGGVTVSYFEWVQNSQDLRWELEDVNRRLDTKLQTAYQQCRRFQAERAGEAKAWGGDRLTLREAAFALAVERVAEAATLRGYI</sequence>
<dbReference type="PANTHER" id="PTHR11606:SF13">
    <property type="entry name" value="GLUTAMATE DEHYDROGENASE 1, MITOCHONDRIAL"/>
    <property type="match status" value="1"/>
</dbReference>
<evidence type="ECO:0000256" key="1">
    <source>
        <dbReference type="ARBA" id="ARBA00006382"/>
    </source>
</evidence>
<feature type="binding site" evidence="5">
    <location>
        <position position="351"/>
    </location>
    <ligand>
        <name>substrate</name>
    </ligand>
</feature>
<dbReference type="InterPro" id="IPR033922">
    <property type="entry name" value="NAD_bind_Glu_DH"/>
</dbReference>
<dbReference type="InterPro" id="IPR046346">
    <property type="entry name" value="Aminoacid_DH-like_N_sf"/>
</dbReference>
<dbReference type="Pfam" id="PF00208">
    <property type="entry name" value="ELFV_dehydrog"/>
    <property type="match status" value="1"/>
</dbReference>
<dbReference type="Gene3D" id="3.40.50.10860">
    <property type="entry name" value="Leucine Dehydrogenase, chain A, domain 1"/>
    <property type="match status" value="1"/>
</dbReference>
<dbReference type="SMART" id="SM00839">
    <property type="entry name" value="ELFV_dehydrog"/>
    <property type="match status" value="1"/>
</dbReference>
<dbReference type="SUPFAM" id="SSF51735">
    <property type="entry name" value="NAD(P)-binding Rossmann-fold domains"/>
    <property type="match status" value="1"/>
</dbReference>
<dbReference type="PANTHER" id="PTHR11606">
    <property type="entry name" value="GLUTAMATE DEHYDROGENASE"/>
    <property type="match status" value="1"/>
</dbReference>
<reference evidence="9" key="1">
    <citation type="journal article" date="2014" name="Int. J. Syst. Evol. Microbiol.">
        <title>Complete genome sequence of Corynebacterium casei LMG S-19264T (=DSM 44701T), isolated from a smear-ripened cheese.</title>
        <authorList>
            <consortium name="US DOE Joint Genome Institute (JGI-PGF)"/>
            <person name="Walter F."/>
            <person name="Albersmeier A."/>
            <person name="Kalinowski J."/>
            <person name="Ruckert C."/>
        </authorList>
    </citation>
    <scope>NUCLEOTIDE SEQUENCE</scope>
    <source>
        <strain evidence="9">CGMCC 1.14988</strain>
    </source>
</reference>
<evidence type="ECO:0000256" key="3">
    <source>
        <dbReference type="PIRNR" id="PIRNR000185"/>
    </source>
</evidence>
<dbReference type="InterPro" id="IPR036291">
    <property type="entry name" value="NAD(P)-bd_dom_sf"/>
</dbReference>
<feature type="binding site" evidence="5">
    <location>
        <position position="191"/>
    </location>
    <ligand>
        <name>NAD(+)</name>
        <dbReference type="ChEBI" id="CHEBI:57540"/>
    </ligand>
</feature>